<evidence type="ECO:0000256" key="1">
    <source>
        <dbReference type="ARBA" id="ARBA00004141"/>
    </source>
</evidence>
<dbReference type="SUPFAM" id="SSF103473">
    <property type="entry name" value="MFS general substrate transporter"/>
    <property type="match status" value="1"/>
</dbReference>
<dbReference type="OrthoDB" id="419616at2759"/>
<keyword evidence="4 7" id="KW-1133">Transmembrane helix</keyword>
<comment type="subcellular location">
    <subcellularLocation>
        <location evidence="1">Membrane</location>
        <topology evidence="1">Multi-pass membrane protein</topology>
    </subcellularLocation>
</comment>
<feature type="region of interest" description="Disordered" evidence="6">
    <location>
        <begin position="235"/>
        <end position="259"/>
    </location>
</feature>
<dbReference type="PANTHER" id="PTHR23504:SF15">
    <property type="entry name" value="MAJOR FACILITATOR SUPERFAMILY (MFS) PROFILE DOMAIN-CONTAINING PROTEIN"/>
    <property type="match status" value="1"/>
</dbReference>
<dbReference type="Pfam" id="PF07690">
    <property type="entry name" value="MFS_1"/>
    <property type="match status" value="1"/>
</dbReference>
<evidence type="ECO:0000256" key="3">
    <source>
        <dbReference type="ARBA" id="ARBA00022692"/>
    </source>
</evidence>
<feature type="transmembrane region" description="Helical" evidence="7">
    <location>
        <begin position="205"/>
        <end position="227"/>
    </location>
</feature>
<gene>
    <name evidence="9" type="ORF">D9619_004721</name>
</gene>
<feature type="transmembrane region" description="Helical" evidence="7">
    <location>
        <begin position="268"/>
        <end position="293"/>
    </location>
</feature>
<evidence type="ECO:0000259" key="8">
    <source>
        <dbReference type="PROSITE" id="PS50850"/>
    </source>
</evidence>
<evidence type="ECO:0000256" key="2">
    <source>
        <dbReference type="ARBA" id="ARBA00022448"/>
    </source>
</evidence>
<dbReference type="InterPro" id="IPR001958">
    <property type="entry name" value="Tet-R_TetA/multi-R_MdtG-like"/>
</dbReference>
<dbReference type="GO" id="GO:0022857">
    <property type="term" value="F:transmembrane transporter activity"/>
    <property type="evidence" value="ECO:0007669"/>
    <property type="project" value="InterPro"/>
</dbReference>
<feature type="transmembrane region" description="Helical" evidence="7">
    <location>
        <begin position="71"/>
        <end position="93"/>
    </location>
</feature>
<dbReference type="AlphaFoldDB" id="A0A8H5BPS3"/>
<proteinExistence type="predicted"/>
<feature type="transmembrane region" description="Helical" evidence="7">
    <location>
        <begin position="376"/>
        <end position="401"/>
    </location>
</feature>
<dbReference type="PANTHER" id="PTHR23504">
    <property type="entry name" value="MAJOR FACILITATOR SUPERFAMILY DOMAIN-CONTAINING PROTEIN 10"/>
    <property type="match status" value="1"/>
</dbReference>
<keyword evidence="3 7" id="KW-0812">Transmembrane</keyword>
<dbReference type="InterPro" id="IPR011701">
    <property type="entry name" value="MFS"/>
</dbReference>
<protein>
    <recommendedName>
        <fullName evidence="8">Major facilitator superfamily (MFS) profile domain-containing protein</fullName>
    </recommendedName>
</protein>
<comment type="caution">
    <text evidence="9">The sequence shown here is derived from an EMBL/GenBank/DDBJ whole genome shotgun (WGS) entry which is preliminary data.</text>
</comment>
<feature type="transmembrane region" description="Helical" evidence="7">
    <location>
        <begin position="447"/>
        <end position="467"/>
    </location>
</feature>
<dbReference type="InterPro" id="IPR020846">
    <property type="entry name" value="MFS_dom"/>
</dbReference>
<evidence type="ECO:0000313" key="10">
    <source>
        <dbReference type="Proteomes" id="UP000567179"/>
    </source>
</evidence>
<evidence type="ECO:0000256" key="6">
    <source>
        <dbReference type="SAM" id="MobiDB-lite"/>
    </source>
</evidence>
<name>A0A8H5BPS3_9AGAR</name>
<feature type="transmembrane region" description="Helical" evidence="7">
    <location>
        <begin position="162"/>
        <end position="185"/>
    </location>
</feature>
<reference evidence="9 10" key="1">
    <citation type="journal article" date="2020" name="ISME J.">
        <title>Uncovering the hidden diversity of litter-decomposition mechanisms in mushroom-forming fungi.</title>
        <authorList>
            <person name="Floudas D."/>
            <person name="Bentzer J."/>
            <person name="Ahren D."/>
            <person name="Johansson T."/>
            <person name="Persson P."/>
            <person name="Tunlid A."/>
        </authorList>
    </citation>
    <scope>NUCLEOTIDE SEQUENCE [LARGE SCALE GENOMIC DNA]</scope>
    <source>
        <strain evidence="9 10">CBS 101986</strain>
    </source>
</reference>
<dbReference type="CDD" id="cd17330">
    <property type="entry name" value="MFS_SLC46_TetA_like"/>
    <property type="match status" value="1"/>
</dbReference>
<dbReference type="PRINTS" id="PR01035">
    <property type="entry name" value="TCRTETA"/>
</dbReference>
<sequence>MNVTHDIHDDERTPLLEQQRAKKTRTPLDRLQIAIVLLLQVCEPICSQSIYPYINELVSKLDIIGGDETKIGYYAGLIESLFFFTEALFVYQWSKMSDRIGRKPVLMIGMVGTMLSMLFFGLSRTFTMLVISRCLCGLLNGNIGVIKSTMGELTDTTNRADAFALMPAVWAFGATMGPLMGGTLARPADQFPEVFTAKFWRDYPYFLSAAAPSVVVLAIFIFTGLYFKETVTWKPSSDQSKRGRSPSSSSDTTITPEHPPAHVPLSGLLTFPIIISIANYVALAFLNISVNALLPLFFHMPIELGGLNLHPVLIGYVMGFYGAGTGSFQIFFFARLVRRYGTRNIFIWSVASFIPAFMLFPLVSLVAKSWGVNWGVWVLVFLILFLLFFMDTAYGCIFMYVTESAPNRRSLGATNGLAQTTVSMARAIGPALSTSLFSLSIQHNIVGGYGVYIIMTAFTVLALLLAVQLPKKMWGSEEEEST</sequence>
<feature type="transmembrane region" description="Helical" evidence="7">
    <location>
        <begin position="105"/>
        <end position="122"/>
    </location>
</feature>
<feature type="transmembrane region" description="Helical" evidence="7">
    <location>
        <begin position="313"/>
        <end position="333"/>
    </location>
</feature>
<evidence type="ECO:0000313" key="9">
    <source>
        <dbReference type="EMBL" id="KAF5327120.1"/>
    </source>
</evidence>
<dbReference type="PROSITE" id="PS50850">
    <property type="entry name" value="MFS"/>
    <property type="match status" value="1"/>
</dbReference>
<accession>A0A8H5BPS3</accession>
<dbReference type="Proteomes" id="UP000567179">
    <property type="component" value="Unassembled WGS sequence"/>
</dbReference>
<dbReference type="EMBL" id="JAACJJ010000014">
    <property type="protein sequence ID" value="KAF5327120.1"/>
    <property type="molecule type" value="Genomic_DNA"/>
</dbReference>
<evidence type="ECO:0000256" key="4">
    <source>
        <dbReference type="ARBA" id="ARBA00022989"/>
    </source>
</evidence>
<feature type="domain" description="Major facilitator superfamily (MFS) profile" evidence="8">
    <location>
        <begin position="32"/>
        <end position="474"/>
    </location>
</feature>
<evidence type="ECO:0000256" key="7">
    <source>
        <dbReference type="SAM" id="Phobius"/>
    </source>
</evidence>
<dbReference type="Gene3D" id="1.20.1250.20">
    <property type="entry name" value="MFS general substrate transporter like domains"/>
    <property type="match status" value="1"/>
</dbReference>
<organism evidence="9 10">
    <name type="scientific">Psilocybe cf. subviscida</name>
    <dbReference type="NCBI Taxonomy" id="2480587"/>
    <lineage>
        <taxon>Eukaryota</taxon>
        <taxon>Fungi</taxon>
        <taxon>Dikarya</taxon>
        <taxon>Basidiomycota</taxon>
        <taxon>Agaricomycotina</taxon>
        <taxon>Agaricomycetes</taxon>
        <taxon>Agaricomycetidae</taxon>
        <taxon>Agaricales</taxon>
        <taxon>Agaricineae</taxon>
        <taxon>Strophariaceae</taxon>
        <taxon>Psilocybe</taxon>
    </lineage>
</organism>
<feature type="transmembrane region" description="Helical" evidence="7">
    <location>
        <begin position="345"/>
        <end position="364"/>
    </location>
</feature>
<keyword evidence="5 7" id="KW-0472">Membrane</keyword>
<dbReference type="InterPro" id="IPR036259">
    <property type="entry name" value="MFS_trans_sf"/>
</dbReference>
<keyword evidence="10" id="KW-1185">Reference proteome</keyword>
<evidence type="ECO:0000256" key="5">
    <source>
        <dbReference type="ARBA" id="ARBA00023136"/>
    </source>
</evidence>
<dbReference type="GO" id="GO:0016020">
    <property type="term" value="C:membrane"/>
    <property type="evidence" value="ECO:0007669"/>
    <property type="project" value="UniProtKB-SubCell"/>
</dbReference>
<keyword evidence="2" id="KW-0813">Transport</keyword>